<accession>A0A448XFB3</accession>
<proteinExistence type="predicted"/>
<dbReference type="Proteomes" id="UP000784294">
    <property type="component" value="Unassembled WGS sequence"/>
</dbReference>
<dbReference type="EMBL" id="CAAALY010249489">
    <property type="protein sequence ID" value="VEL35289.1"/>
    <property type="molecule type" value="Genomic_DNA"/>
</dbReference>
<feature type="region of interest" description="Disordered" evidence="1">
    <location>
        <begin position="115"/>
        <end position="141"/>
    </location>
</feature>
<protein>
    <submittedName>
        <fullName evidence="2">Uncharacterized protein</fullName>
    </submittedName>
</protein>
<sequence length="257" mass="27567">MKVFLHALTIDHPHPSQLDLIFPSSISAISLKAEGYFPSRVVNSVLSSTLRTLFQATKVRAASLSINSSWPATQPPALSHSNLISAFKGPPAGVPTFRPATTVAERKVDTKCNLNNSSNSCNLSKSRQSPNSKGPSGQTATLTADLTSHSFVRPTAKMNEFGASPQCLTPSDSGIHRQWQGRTLPRQESLERLGAPVGVHGFPPASASDGLTKCSVDKHCRQEDSLNRKVLKESTLDEDTDDVPPLISFDPGEPDGD</sequence>
<feature type="compositionally biased region" description="Polar residues" evidence="1">
    <location>
        <begin position="127"/>
        <end position="141"/>
    </location>
</feature>
<gene>
    <name evidence="2" type="ORF">PXEA_LOCUS28729</name>
</gene>
<comment type="caution">
    <text evidence="2">The sequence shown here is derived from an EMBL/GenBank/DDBJ whole genome shotgun (WGS) entry which is preliminary data.</text>
</comment>
<dbReference type="AlphaFoldDB" id="A0A448XFB3"/>
<evidence type="ECO:0000313" key="2">
    <source>
        <dbReference type="EMBL" id="VEL35289.1"/>
    </source>
</evidence>
<evidence type="ECO:0000256" key="1">
    <source>
        <dbReference type="SAM" id="MobiDB-lite"/>
    </source>
</evidence>
<name>A0A448XFB3_9PLAT</name>
<evidence type="ECO:0000313" key="3">
    <source>
        <dbReference type="Proteomes" id="UP000784294"/>
    </source>
</evidence>
<reference evidence="2" key="1">
    <citation type="submission" date="2018-11" db="EMBL/GenBank/DDBJ databases">
        <authorList>
            <consortium name="Pathogen Informatics"/>
        </authorList>
    </citation>
    <scope>NUCLEOTIDE SEQUENCE</scope>
</reference>
<feature type="compositionally biased region" description="Low complexity" evidence="1">
    <location>
        <begin position="115"/>
        <end position="126"/>
    </location>
</feature>
<feature type="region of interest" description="Disordered" evidence="1">
    <location>
        <begin position="231"/>
        <end position="257"/>
    </location>
</feature>
<keyword evidence="3" id="KW-1185">Reference proteome</keyword>
<organism evidence="2 3">
    <name type="scientific">Protopolystoma xenopodis</name>
    <dbReference type="NCBI Taxonomy" id="117903"/>
    <lineage>
        <taxon>Eukaryota</taxon>
        <taxon>Metazoa</taxon>
        <taxon>Spiralia</taxon>
        <taxon>Lophotrochozoa</taxon>
        <taxon>Platyhelminthes</taxon>
        <taxon>Monogenea</taxon>
        <taxon>Polyopisthocotylea</taxon>
        <taxon>Polystomatidea</taxon>
        <taxon>Polystomatidae</taxon>
        <taxon>Protopolystoma</taxon>
    </lineage>
</organism>